<reference evidence="1" key="1">
    <citation type="submission" date="2020-04" db="EMBL/GenBank/DDBJ databases">
        <title>A novel bacterium ('Candidatus Sarcina troglodytae' sp. nov.) linked to a protracted, uniformly lethal epizootic among sanctuary western chimpanzees (Pan troglodytes verus) in Sierra Leone.</title>
        <authorList>
            <person name="Owens L.A."/>
            <person name="Colitti B."/>
            <person name="Hirji I."/>
            <person name="Pizaro A."/>
            <person name="Jaffe J.E."/>
            <person name="Moittie S."/>
            <person name="Bishop-Lilly K.A."/>
            <person name="Estrella L.A."/>
            <person name="Voegtly L.J."/>
            <person name="Kuhn J.H."/>
            <person name="Suen G."/>
            <person name="Deblois C.L."/>
            <person name="Dunn C."/>
            <person name="Juan-Salles C."/>
            <person name="Goldberg T.L."/>
        </authorList>
    </citation>
    <scope>NUCLEOTIDE SEQUENCE</scope>
    <source>
        <strain evidence="1">JB2</strain>
    </source>
</reference>
<proteinExistence type="predicted"/>
<accession>A0ACD1BHF8</accession>
<keyword evidence="1" id="KW-0614">Plasmid</keyword>
<keyword evidence="2" id="KW-1185">Reference proteome</keyword>
<dbReference type="EMBL" id="CP051758">
    <property type="protein sequence ID" value="QPJ86723.1"/>
    <property type="molecule type" value="Genomic_DNA"/>
</dbReference>
<keyword evidence="1" id="KW-0540">Nuclease</keyword>
<organism evidence="1 2">
    <name type="scientific">Candidatus Sarcina troglodytae</name>
    <dbReference type="NCBI Taxonomy" id="2726954"/>
    <lineage>
        <taxon>Bacteria</taxon>
        <taxon>Bacillati</taxon>
        <taxon>Bacillota</taxon>
        <taxon>Clostridia</taxon>
        <taxon>Eubacteriales</taxon>
        <taxon>Clostridiaceae</taxon>
        <taxon>Sarcina</taxon>
    </lineage>
</organism>
<evidence type="ECO:0000313" key="2">
    <source>
        <dbReference type="Proteomes" id="UP000594603"/>
    </source>
</evidence>
<name>A0ACD1BHF8_9CLOT</name>
<protein>
    <submittedName>
        <fullName evidence="1">HNH endonuclease</fullName>
    </submittedName>
</protein>
<geneLocation type="plasmid" evidence="1 2">
    <name>p4</name>
</geneLocation>
<evidence type="ECO:0000313" key="1">
    <source>
        <dbReference type="EMBL" id="QPJ86723.1"/>
    </source>
</evidence>
<keyword evidence="1" id="KW-0255">Endonuclease</keyword>
<keyword evidence="1" id="KW-0378">Hydrolase</keyword>
<gene>
    <name evidence="1" type="ORF">HH195_12180</name>
</gene>
<sequence>MGLYKCPRCKTIVDETHVCSSARRRIADISEAKVQRFYSGSKWTKLSKDIKVRDGCCMRCLIKYNKFINDRLEVHHIDKLVTAEGWDNRYNRDKLVTLCKECHRHIDNVNNGVLDFEFTVNKDEDYKNLWK</sequence>
<dbReference type="Proteomes" id="UP000594603">
    <property type="component" value="Plasmid p4"/>
</dbReference>